<dbReference type="GO" id="GO:0050126">
    <property type="term" value="F:N-carbamoylputrescine amidase activity"/>
    <property type="evidence" value="ECO:0007669"/>
    <property type="project" value="TreeGrafter"/>
</dbReference>
<dbReference type="InterPro" id="IPR050345">
    <property type="entry name" value="Aliph_Amidase/BUP"/>
</dbReference>
<dbReference type="PROSITE" id="PS50263">
    <property type="entry name" value="CN_HYDROLASE"/>
    <property type="match status" value="1"/>
</dbReference>
<dbReference type="InterPro" id="IPR036526">
    <property type="entry name" value="C-N_Hydrolase_sf"/>
</dbReference>
<evidence type="ECO:0000259" key="2">
    <source>
        <dbReference type="PROSITE" id="PS50263"/>
    </source>
</evidence>
<sequence>MKPMKIHTAILQHAYCGDRNSTLEHSAAMLAHAKKLHSKLDLVVLPELHPYAYFCQNEDPKHFVLAQNYSKDVEFFSNLAKTYGVVLVSSLFEKRMEGVFSNTAVVFERDGNIAGTQRKMHIPDDPRFYEKFYFTPGDTFAPIQTSVGNLGVLVCWDQWYPEAARIMALKKADVLIYPSAIGWFNDQDESDEDKVLQREAWWGVQRGHSIANVIPVIGSNRVGVELDPSEHTQGLEFFGSSFIYGAFGKELVRGGEQEEIIYACIDLEESRETRLMWPFFRDRRIDAYGDLLKRVVEES</sequence>
<name>A0A1R3UCS4_9HELI</name>
<dbReference type="GO" id="GO:0033388">
    <property type="term" value="P:putrescine biosynthetic process from arginine"/>
    <property type="evidence" value="ECO:0007669"/>
    <property type="project" value="TreeGrafter"/>
</dbReference>
<dbReference type="AlphaFoldDB" id="A0A1R3UCS4"/>
<dbReference type="EMBL" id="LT633464">
    <property type="protein sequence ID" value="SFZ72095.1"/>
    <property type="molecule type" value="Genomic_DNA"/>
</dbReference>
<evidence type="ECO:0000313" key="3">
    <source>
        <dbReference type="EMBL" id="SFZ72095.1"/>
    </source>
</evidence>
<dbReference type="CDD" id="cd07573">
    <property type="entry name" value="CPA"/>
    <property type="match status" value="1"/>
</dbReference>
<dbReference type="InterPro" id="IPR003010">
    <property type="entry name" value="C-N_Hydrolase"/>
</dbReference>
<organism evidence="3">
    <name type="scientific">Helicobacter cynogastricus</name>
    <dbReference type="NCBI Taxonomy" id="329937"/>
    <lineage>
        <taxon>Bacteria</taxon>
        <taxon>Pseudomonadati</taxon>
        <taxon>Campylobacterota</taxon>
        <taxon>Epsilonproteobacteria</taxon>
        <taxon>Campylobacterales</taxon>
        <taxon>Helicobacteraceae</taxon>
        <taxon>Helicobacter</taxon>
    </lineage>
</organism>
<evidence type="ECO:0000256" key="1">
    <source>
        <dbReference type="ARBA" id="ARBA00022801"/>
    </source>
</evidence>
<proteinExistence type="predicted"/>
<gene>
    <name evidence="3" type="primary">omp540</name>
</gene>
<accession>A0A1R3UCS4</accession>
<dbReference type="Gene3D" id="3.60.110.10">
    <property type="entry name" value="Carbon-nitrogen hydrolase"/>
    <property type="match status" value="1"/>
</dbReference>
<dbReference type="PANTHER" id="PTHR43674">
    <property type="entry name" value="NITRILASE C965.09-RELATED"/>
    <property type="match status" value="1"/>
</dbReference>
<reference evidence="3" key="1">
    <citation type="submission" date="2016-10" db="EMBL/GenBank/DDBJ databases">
        <title>Proteomic and phylogenetic analysis of the outer membrane protein repertoire of gastric Helicobacter species.</title>
        <authorList>
            <person name="Joosten M."/>
        </authorList>
    </citation>
    <scope>NUCLEOTIDE SEQUENCE</scope>
    <source>
        <strain evidence="3">JKM4</strain>
    </source>
</reference>
<dbReference type="PANTHER" id="PTHR43674:SF2">
    <property type="entry name" value="BETA-UREIDOPROPIONASE"/>
    <property type="match status" value="1"/>
</dbReference>
<feature type="domain" description="CN hydrolase" evidence="2">
    <location>
        <begin position="4"/>
        <end position="267"/>
    </location>
</feature>
<dbReference type="FunFam" id="3.60.110.10:FF:000010">
    <property type="entry name" value="Carbon-nitrogen hydrolase"/>
    <property type="match status" value="1"/>
</dbReference>
<dbReference type="OrthoDB" id="9811121at2"/>
<keyword evidence="1" id="KW-0378">Hydrolase</keyword>
<dbReference type="SUPFAM" id="SSF56317">
    <property type="entry name" value="Carbon-nitrogen hydrolase"/>
    <property type="match status" value="1"/>
</dbReference>
<protein>
    <submittedName>
        <fullName evidence="3">OMP540</fullName>
    </submittedName>
</protein>
<dbReference type="Pfam" id="PF00795">
    <property type="entry name" value="CN_hydrolase"/>
    <property type="match status" value="1"/>
</dbReference>